<dbReference type="EMBL" id="AORZ01000005">
    <property type="protein sequence ID" value="EMF02030.1"/>
    <property type="molecule type" value="Genomic_DNA"/>
</dbReference>
<dbReference type="NCBIfam" id="TIGR04267">
    <property type="entry name" value="mod_HExxH"/>
    <property type="match status" value="1"/>
</dbReference>
<sequence>MIPATDGEDVIVYYTSGFHECLSNLVVLASTRMNGAVRTEQDLATGLRNFIAATNTTQAAPGPLHIVDDEDRLRTLARQFGREPADRRRKLAALPEMVELFQDALNILPPQAQRLFRLLVTEVALFDSEVVVPGSGALVEQVGSIYIAVGADWTASDVAECLVHEMTHLLLRCDEHRYGHYVNPADAVREQKFSRTAVSLTQRSPMVAFHSLVVAAEIMGLRSQLRGGNRNSPAGGAHGPDKLLVHRALQCADELLQRTDRDNHYRERAIVLMEHAATGLRSALPEMAL</sequence>
<dbReference type="Proteomes" id="UP000011740">
    <property type="component" value="Unassembled WGS sequence"/>
</dbReference>
<protein>
    <recommendedName>
        <fullName evidence="3">HEXXH motif domain-containing protein</fullName>
    </recommendedName>
</protein>
<organism evidence="1 2">
    <name type="scientific">Streptomyces mobaraensis (strain ATCC 29032 / DSM 40847 / JCM 4168 / NBRC 13819 / NCIMB 11159 / IPCR 16-22)</name>
    <dbReference type="NCBI Taxonomy" id="1223523"/>
    <lineage>
        <taxon>Bacteria</taxon>
        <taxon>Bacillati</taxon>
        <taxon>Actinomycetota</taxon>
        <taxon>Actinomycetes</taxon>
        <taxon>Kitasatosporales</taxon>
        <taxon>Streptomycetaceae</taxon>
        <taxon>Streptomyces</taxon>
    </lineage>
</organism>
<dbReference type="InterPro" id="IPR026337">
    <property type="entry name" value="AKG_HExxH"/>
</dbReference>
<dbReference type="STRING" id="1223523.H340_03374"/>
<evidence type="ECO:0000313" key="1">
    <source>
        <dbReference type="EMBL" id="EMF02030.1"/>
    </source>
</evidence>
<proteinExistence type="predicted"/>
<name>M3BQN6_STRM1</name>
<comment type="caution">
    <text evidence="1">The sequence shown here is derived from an EMBL/GenBank/DDBJ whole genome shotgun (WGS) entry which is preliminary data.</text>
</comment>
<gene>
    <name evidence="1" type="ORF">H340_03374</name>
</gene>
<evidence type="ECO:0008006" key="3">
    <source>
        <dbReference type="Google" id="ProtNLM"/>
    </source>
</evidence>
<dbReference type="PATRIC" id="fig|1223523.3.peg.687"/>
<evidence type="ECO:0000313" key="2">
    <source>
        <dbReference type="Proteomes" id="UP000011740"/>
    </source>
</evidence>
<reference evidence="1 2" key="1">
    <citation type="journal article" date="2013" name="Genome Announc.">
        <title>Whole-Genome Shotgun Assembly and Analysis of the Genome of Streptomyces mobaraensis DSM 40847, a Strain for Industrial Production of Microbial Transglutaminase.</title>
        <authorList>
            <person name="Yang H."/>
            <person name="He T."/>
            <person name="Wu W."/>
            <person name="Zhu W."/>
            <person name="Lu B."/>
            <person name="Sun W."/>
        </authorList>
    </citation>
    <scope>NUCLEOTIDE SEQUENCE [LARGE SCALE GENOMIC DNA]</scope>
    <source>
        <strain evidence="1 2">DSM 40847</strain>
    </source>
</reference>
<accession>M3BQN6</accession>
<dbReference type="AlphaFoldDB" id="M3BQN6"/>
<dbReference type="eggNOG" id="ENOG5032GQF">
    <property type="taxonomic scope" value="Bacteria"/>
</dbReference>